<dbReference type="InParanoid" id="A0A2G5ERD4"/>
<gene>
    <name evidence="1" type="ORF">AQUCO_00500318v1</name>
</gene>
<reference evidence="1 2" key="1">
    <citation type="submission" date="2017-09" db="EMBL/GenBank/DDBJ databases">
        <title>WGS assembly of Aquilegia coerulea Goldsmith.</title>
        <authorList>
            <person name="Hodges S."/>
            <person name="Kramer E."/>
            <person name="Nordborg M."/>
            <person name="Tomkins J."/>
            <person name="Borevitz J."/>
            <person name="Derieg N."/>
            <person name="Yan J."/>
            <person name="Mihaltcheva S."/>
            <person name="Hayes R.D."/>
            <person name="Rokhsar D."/>
        </authorList>
    </citation>
    <scope>NUCLEOTIDE SEQUENCE [LARGE SCALE GENOMIC DNA]</scope>
    <source>
        <strain evidence="2">cv. Goldsmith</strain>
    </source>
</reference>
<accession>A0A2G5ERD4</accession>
<evidence type="ECO:0000313" key="2">
    <source>
        <dbReference type="Proteomes" id="UP000230069"/>
    </source>
</evidence>
<sequence length="98" mass="11290">MLMDPRCFLCLCKELILLQLPNEVAPDLYFEVHSLAISASGKQKYRPESATTTCNFKKTNKINRVSSKFIHLLHLGRVSHKFICELSNTKNIDYKQMS</sequence>
<keyword evidence="2" id="KW-1185">Reference proteome</keyword>
<dbReference type="EMBL" id="KZ305022">
    <property type="protein sequence ID" value="PIA58300.1"/>
    <property type="molecule type" value="Genomic_DNA"/>
</dbReference>
<dbReference type="AlphaFoldDB" id="A0A2G5ERD4"/>
<name>A0A2G5ERD4_AQUCA</name>
<dbReference type="Proteomes" id="UP000230069">
    <property type="component" value="Unassembled WGS sequence"/>
</dbReference>
<organism evidence="1 2">
    <name type="scientific">Aquilegia coerulea</name>
    <name type="common">Rocky mountain columbine</name>
    <dbReference type="NCBI Taxonomy" id="218851"/>
    <lineage>
        <taxon>Eukaryota</taxon>
        <taxon>Viridiplantae</taxon>
        <taxon>Streptophyta</taxon>
        <taxon>Embryophyta</taxon>
        <taxon>Tracheophyta</taxon>
        <taxon>Spermatophyta</taxon>
        <taxon>Magnoliopsida</taxon>
        <taxon>Ranunculales</taxon>
        <taxon>Ranunculaceae</taxon>
        <taxon>Thalictroideae</taxon>
        <taxon>Aquilegia</taxon>
    </lineage>
</organism>
<proteinExistence type="predicted"/>
<protein>
    <submittedName>
        <fullName evidence="1">Uncharacterized protein</fullName>
    </submittedName>
</protein>
<evidence type="ECO:0000313" key="1">
    <source>
        <dbReference type="EMBL" id="PIA58300.1"/>
    </source>
</evidence>